<reference evidence="1 2" key="1">
    <citation type="submission" date="2018-06" db="EMBL/GenBank/DDBJ databases">
        <title>Sphaerisporangium craniellae sp. nov., isolated from a marine sponge in the South China Sea.</title>
        <authorList>
            <person name="Li L."/>
        </authorList>
    </citation>
    <scope>NUCLEOTIDE SEQUENCE [LARGE SCALE GENOMIC DNA]</scope>
    <source>
        <strain evidence="1 2">LHW63015</strain>
    </source>
</reference>
<dbReference type="EMBL" id="QMEY01000001">
    <property type="protein sequence ID" value="RBQ21585.1"/>
    <property type="molecule type" value="Genomic_DNA"/>
</dbReference>
<protein>
    <submittedName>
        <fullName evidence="1">Uncharacterized protein</fullName>
    </submittedName>
</protein>
<comment type="caution">
    <text evidence="1">The sequence shown here is derived from an EMBL/GenBank/DDBJ whole genome shotgun (WGS) entry which is preliminary data.</text>
</comment>
<gene>
    <name evidence="1" type="ORF">DP939_02420</name>
</gene>
<evidence type="ECO:0000313" key="2">
    <source>
        <dbReference type="Proteomes" id="UP000253303"/>
    </source>
</evidence>
<proteinExistence type="predicted"/>
<name>A0A366M5X7_9ACTN</name>
<sequence length="125" mass="13873">MADNPERHGEMAAAISHALNHLTQALTFLPLPIQLPHLAVGSTIEEFMDGMERTRTLIESEPADHAALGELDLAVLHIMMAFDVMSLARLDQMRDWRYDAVIFACDMAIIHISLAHLVLTGEEEA</sequence>
<accession>A0A366M5X7</accession>
<evidence type="ECO:0000313" key="1">
    <source>
        <dbReference type="EMBL" id="RBQ21585.1"/>
    </source>
</evidence>
<dbReference type="Proteomes" id="UP000253303">
    <property type="component" value="Unassembled WGS sequence"/>
</dbReference>
<keyword evidence="2" id="KW-1185">Reference proteome</keyword>
<dbReference type="RefSeq" id="WP_113978345.1">
    <property type="nucleotide sequence ID" value="NZ_QMEY01000001.1"/>
</dbReference>
<dbReference type="AlphaFoldDB" id="A0A366M5X7"/>
<organism evidence="1 2">
    <name type="scientific">Spongiactinospora rosea</name>
    <dbReference type="NCBI Taxonomy" id="2248750"/>
    <lineage>
        <taxon>Bacteria</taxon>
        <taxon>Bacillati</taxon>
        <taxon>Actinomycetota</taxon>
        <taxon>Actinomycetes</taxon>
        <taxon>Streptosporangiales</taxon>
        <taxon>Streptosporangiaceae</taxon>
        <taxon>Spongiactinospora</taxon>
    </lineage>
</organism>